<dbReference type="EMBL" id="LJCR01000856">
    <property type="protein sequence ID" value="KPV51581.1"/>
    <property type="molecule type" value="Genomic_DNA"/>
</dbReference>
<name>A0A0N8PS30_9CHLR</name>
<organism evidence="2 3">
    <name type="scientific">Kouleothrix aurantiaca</name>
    <dbReference type="NCBI Taxonomy" id="186479"/>
    <lineage>
        <taxon>Bacteria</taxon>
        <taxon>Bacillati</taxon>
        <taxon>Chloroflexota</taxon>
        <taxon>Chloroflexia</taxon>
        <taxon>Chloroflexales</taxon>
        <taxon>Roseiflexineae</taxon>
        <taxon>Roseiflexaceae</taxon>
        <taxon>Kouleothrix</taxon>
    </lineage>
</organism>
<dbReference type="PANTHER" id="PTHR34215">
    <property type="entry name" value="BLL0784 PROTEIN"/>
    <property type="match status" value="1"/>
</dbReference>
<dbReference type="NCBIfam" id="NF047356">
    <property type="entry name" value="RNA_bind_RnpM"/>
    <property type="match status" value="1"/>
</dbReference>
<dbReference type="InterPro" id="IPR007393">
    <property type="entry name" value="YlxR_dom"/>
</dbReference>
<dbReference type="AlphaFoldDB" id="A0A0N8PS30"/>
<dbReference type="SUPFAM" id="SSF64376">
    <property type="entry name" value="YlxR-like"/>
    <property type="match status" value="1"/>
</dbReference>
<comment type="caution">
    <text evidence="2">The sequence shown here is derived from an EMBL/GenBank/DDBJ whole genome shotgun (WGS) entry which is preliminary data.</text>
</comment>
<feature type="domain" description="YlxR" evidence="1">
    <location>
        <begin position="19"/>
        <end position="94"/>
    </location>
</feature>
<protein>
    <recommendedName>
        <fullName evidence="1">YlxR domain-containing protein</fullName>
    </recommendedName>
</protein>
<dbReference type="Proteomes" id="UP000050509">
    <property type="component" value="Unassembled WGS sequence"/>
</dbReference>
<evidence type="ECO:0000259" key="1">
    <source>
        <dbReference type="Pfam" id="PF04296"/>
    </source>
</evidence>
<gene>
    <name evidence="2" type="ORF">SE17_20390</name>
</gene>
<evidence type="ECO:0000313" key="2">
    <source>
        <dbReference type="EMBL" id="KPV51581.1"/>
    </source>
</evidence>
<dbReference type="Gene3D" id="3.30.1230.10">
    <property type="entry name" value="YlxR-like"/>
    <property type="match status" value="1"/>
</dbReference>
<dbReference type="PANTHER" id="PTHR34215:SF1">
    <property type="entry name" value="YLXR DOMAIN-CONTAINING PROTEIN"/>
    <property type="match status" value="1"/>
</dbReference>
<reference evidence="2 3" key="1">
    <citation type="submission" date="2015-09" db="EMBL/GenBank/DDBJ databases">
        <title>Draft genome sequence of Kouleothrix aurantiaca JCM 19913.</title>
        <authorList>
            <person name="Hemp J."/>
        </authorList>
    </citation>
    <scope>NUCLEOTIDE SEQUENCE [LARGE SCALE GENOMIC DNA]</scope>
    <source>
        <strain evidence="2 3">COM-B</strain>
    </source>
</reference>
<dbReference type="Pfam" id="PF04296">
    <property type="entry name" value="YlxR"/>
    <property type="match status" value="1"/>
</dbReference>
<proteinExistence type="predicted"/>
<sequence length="114" mass="12647">MAQAKKKSAGPRVKPVPMRMCIACRRSETKRGLIRLVRTAEGRVALDPGGKRAGRGAYLCHQASCWEQALKRQGLARALRIESIEQEDRDTLEQFAQQLAATEVAPLSQQHGHD</sequence>
<keyword evidence="3" id="KW-1185">Reference proteome</keyword>
<accession>A0A0N8PS30</accession>
<dbReference type="InterPro" id="IPR035931">
    <property type="entry name" value="YlxR-like_sf"/>
</dbReference>
<dbReference type="InterPro" id="IPR037465">
    <property type="entry name" value="YlxR"/>
</dbReference>
<evidence type="ECO:0000313" key="3">
    <source>
        <dbReference type="Proteomes" id="UP000050509"/>
    </source>
</evidence>